<dbReference type="EMBL" id="CAUYUJ010021929">
    <property type="protein sequence ID" value="CAK0907868.1"/>
    <property type="molecule type" value="Genomic_DNA"/>
</dbReference>
<feature type="non-terminal residue" evidence="8">
    <location>
        <position position="166"/>
    </location>
</feature>
<evidence type="ECO:0000256" key="6">
    <source>
        <dbReference type="SAM" id="Phobius"/>
    </source>
</evidence>
<evidence type="ECO:0000256" key="5">
    <source>
        <dbReference type="ARBA" id="ARBA00023136"/>
    </source>
</evidence>
<accession>A0ABN9Y5N9</accession>
<keyword evidence="5 6" id="KW-0472">Membrane</keyword>
<gene>
    <name evidence="8" type="ORF">PCOR1329_LOCUS82747</name>
</gene>
<dbReference type="Proteomes" id="UP001189429">
    <property type="component" value="Unassembled WGS sequence"/>
</dbReference>
<evidence type="ECO:0000313" key="8">
    <source>
        <dbReference type="EMBL" id="CAK0907868.1"/>
    </source>
</evidence>
<evidence type="ECO:0000313" key="9">
    <source>
        <dbReference type="Proteomes" id="UP001189429"/>
    </source>
</evidence>
<comment type="subcellular location">
    <subcellularLocation>
        <location evidence="1">Membrane</location>
        <topology evidence="1">Multi-pass membrane protein</topology>
    </subcellularLocation>
</comment>
<keyword evidence="3 6" id="KW-0812">Transmembrane</keyword>
<sequence>EVADFLCEPDNVNRMEHAAEVYTKKAHELMHVKDPNAFDRDLMIRVVNIRSQRVYGCFMLPVNLFFFTIFGASVLMHDDIANVYAVESGLRTVLTKDVENVETIEDVWDWMSDTLIPTVFLQSDYKGKPHSDKTKWGRVLTYNQLTGPLYLQQVRSQKLKCAEILK</sequence>
<comment type="similarity">
    <text evidence="2">Belongs to the polycystin family.</text>
</comment>
<comment type="caution">
    <text evidence="8">The sequence shown here is derived from an EMBL/GenBank/DDBJ whole genome shotgun (WGS) entry which is preliminary data.</text>
</comment>
<keyword evidence="9" id="KW-1185">Reference proteome</keyword>
<proteinExistence type="inferred from homology"/>
<evidence type="ECO:0000256" key="4">
    <source>
        <dbReference type="ARBA" id="ARBA00022989"/>
    </source>
</evidence>
<protein>
    <recommendedName>
        <fullName evidence="7">Polycystin domain-containing protein</fullName>
    </recommendedName>
</protein>
<keyword evidence="4 6" id="KW-1133">Transmembrane helix</keyword>
<reference evidence="8" key="1">
    <citation type="submission" date="2023-10" db="EMBL/GenBank/DDBJ databases">
        <authorList>
            <person name="Chen Y."/>
            <person name="Shah S."/>
            <person name="Dougan E. K."/>
            <person name="Thang M."/>
            <person name="Chan C."/>
        </authorList>
    </citation>
    <scope>NUCLEOTIDE SEQUENCE [LARGE SCALE GENOMIC DNA]</scope>
</reference>
<feature type="transmembrane region" description="Helical" evidence="6">
    <location>
        <begin position="54"/>
        <end position="76"/>
    </location>
</feature>
<evidence type="ECO:0000256" key="1">
    <source>
        <dbReference type="ARBA" id="ARBA00004141"/>
    </source>
</evidence>
<evidence type="ECO:0000259" key="7">
    <source>
        <dbReference type="Pfam" id="PF20519"/>
    </source>
</evidence>
<dbReference type="Pfam" id="PF20519">
    <property type="entry name" value="Polycystin_dom"/>
    <property type="match status" value="1"/>
</dbReference>
<feature type="non-terminal residue" evidence="8">
    <location>
        <position position="1"/>
    </location>
</feature>
<name>A0ABN9Y5N9_9DINO</name>
<feature type="domain" description="Polycystin" evidence="7">
    <location>
        <begin position="99"/>
        <end position="161"/>
    </location>
</feature>
<evidence type="ECO:0000256" key="3">
    <source>
        <dbReference type="ARBA" id="ARBA00022692"/>
    </source>
</evidence>
<evidence type="ECO:0000256" key="2">
    <source>
        <dbReference type="ARBA" id="ARBA00007200"/>
    </source>
</evidence>
<organism evidence="8 9">
    <name type="scientific">Prorocentrum cordatum</name>
    <dbReference type="NCBI Taxonomy" id="2364126"/>
    <lineage>
        <taxon>Eukaryota</taxon>
        <taxon>Sar</taxon>
        <taxon>Alveolata</taxon>
        <taxon>Dinophyceae</taxon>
        <taxon>Prorocentrales</taxon>
        <taxon>Prorocentraceae</taxon>
        <taxon>Prorocentrum</taxon>
    </lineage>
</organism>
<dbReference type="InterPro" id="IPR046791">
    <property type="entry name" value="Polycystin_dom"/>
</dbReference>